<evidence type="ECO:0000313" key="3">
    <source>
        <dbReference type="Proteomes" id="UP001054837"/>
    </source>
</evidence>
<comment type="caution">
    <text evidence="2">The sequence shown here is derived from an EMBL/GenBank/DDBJ whole genome shotgun (WGS) entry which is preliminary data.</text>
</comment>
<gene>
    <name evidence="2" type="ORF">CDAR_281821</name>
</gene>
<name>A0AAV4WT96_9ARAC</name>
<evidence type="ECO:0000256" key="1">
    <source>
        <dbReference type="SAM" id="MobiDB-lite"/>
    </source>
</evidence>
<protein>
    <submittedName>
        <fullName evidence="2">Uncharacterized protein</fullName>
    </submittedName>
</protein>
<evidence type="ECO:0000313" key="2">
    <source>
        <dbReference type="EMBL" id="GIY84768.1"/>
    </source>
</evidence>
<sequence>MERMDEWGEEKKMEAAGGWGKKVRWREGGGRGAAQKTGGTQTRGGVGWSCAASSEGWWRREDIDWRAVAACSLLLQRPR</sequence>
<feature type="region of interest" description="Disordered" evidence="1">
    <location>
        <begin position="1"/>
        <end position="47"/>
    </location>
</feature>
<feature type="compositionally biased region" description="Basic and acidic residues" evidence="1">
    <location>
        <begin position="1"/>
        <end position="14"/>
    </location>
</feature>
<dbReference type="EMBL" id="BPLQ01014972">
    <property type="protein sequence ID" value="GIY84768.1"/>
    <property type="molecule type" value="Genomic_DNA"/>
</dbReference>
<proteinExistence type="predicted"/>
<reference evidence="2 3" key="1">
    <citation type="submission" date="2021-06" db="EMBL/GenBank/DDBJ databases">
        <title>Caerostris darwini draft genome.</title>
        <authorList>
            <person name="Kono N."/>
            <person name="Arakawa K."/>
        </authorList>
    </citation>
    <scope>NUCLEOTIDE SEQUENCE [LARGE SCALE GENOMIC DNA]</scope>
</reference>
<keyword evidence="3" id="KW-1185">Reference proteome</keyword>
<organism evidence="2 3">
    <name type="scientific">Caerostris darwini</name>
    <dbReference type="NCBI Taxonomy" id="1538125"/>
    <lineage>
        <taxon>Eukaryota</taxon>
        <taxon>Metazoa</taxon>
        <taxon>Ecdysozoa</taxon>
        <taxon>Arthropoda</taxon>
        <taxon>Chelicerata</taxon>
        <taxon>Arachnida</taxon>
        <taxon>Araneae</taxon>
        <taxon>Araneomorphae</taxon>
        <taxon>Entelegynae</taxon>
        <taxon>Araneoidea</taxon>
        <taxon>Araneidae</taxon>
        <taxon>Caerostris</taxon>
    </lineage>
</organism>
<dbReference type="Proteomes" id="UP001054837">
    <property type="component" value="Unassembled WGS sequence"/>
</dbReference>
<accession>A0AAV4WT96</accession>
<dbReference type="AlphaFoldDB" id="A0AAV4WT96"/>